<protein>
    <submittedName>
        <fullName evidence="2">Uncharacterized protein</fullName>
    </submittedName>
</protein>
<evidence type="ECO:0000256" key="1">
    <source>
        <dbReference type="SAM" id="MobiDB-lite"/>
    </source>
</evidence>
<name>A0A975GRC2_9BACT</name>
<keyword evidence="3" id="KW-1185">Reference proteome</keyword>
<feature type="region of interest" description="Disordered" evidence="1">
    <location>
        <begin position="95"/>
        <end position="124"/>
    </location>
</feature>
<dbReference type="KEGG" id="dmm:dnm_069430"/>
<dbReference type="Proteomes" id="UP000663722">
    <property type="component" value="Chromosome"/>
</dbReference>
<dbReference type="EMBL" id="CP061800">
    <property type="protein sequence ID" value="QTA90881.1"/>
    <property type="molecule type" value="Genomic_DNA"/>
</dbReference>
<reference evidence="2" key="1">
    <citation type="journal article" date="2021" name="Microb. Physiol.">
        <title>Proteogenomic Insights into the Physiology of Marine, Sulfate-Reducing, Filamentous Desulfonema limicola and Desulfonema magnum.</title>
        <authorList>
            <person name="Schnaars V."/>
            <person name="Wohlbrand L."/>
            <person name="Scheve S."/>
            <person name="Hinrichs C."/>
            <person name="Reinhardt R."/>
            <person name="Rabus R."/>
        </authorList>
    </citation>
    <scope>NUCLEOTIDE SEQUENCE</scope>
    <source>
        <strain evidence="2">4be13</strain>
    </source>
</reference>
<sequence length="182" mass="21178">MQKTASLCFCTPDKISICYRIMQKTASLCFCTPDKISICYRIMQKTASLCFCTPDKISICYRIMQKTASLCFCTPDKIFDLTIVKRAFYGNMMRQRRRGKRSNDTGGNEAMTQGNWENQRPRLSDSSCELPELQMMRCADFQHPFRTIMGSGQRWDARCFFVDTNVTNAHKAIFIRLWSEEF</sequence>
<organism evidence="2 3">
    <name type="scientific">Desulfonema magnum</name>
    <dbReference type="NCBI Taxonomy" id="45655"/>
    <lineage>
        <taxon>Bacteria</taxon>
        <taxon>Pseudomonadati</taxon>
        <taxon>Thermodesulfobacteriota</taxon>
        <taxon>Desulfobacteria</taxon>
        <taxon>Desulfobacterales</taxon>
        <taxon>Desulfococcaceae</taxon>
        <taxon>Desulfonema</taxon>
    </lineage>
</organism>
<evidence type="ECO:0000313" key="3">
    <source>
        <dbReference type="Proteomes" id="UP000663722"/>
    </source>
</evidence>
<dbReference type="AlphaFoldDB" id="A0A975GRC2"/>
<gene>
    <name evidence="2" type="ORF">dnm_069430</name>
</gene>
<proteinExistence type="predicted"/>
<accession>A0A975GRC2</accession>
<feature type="compositionally biased region" description="Polar residues" evidence="1">
    <location>
        <begin position="104"/>
        <end position="118"/>
    </location>
</feature>
<evidence type="ECO:0000313" key="2">
    <source>
        <dbReference type="EMBL" id="QTA90881.1"/>
    </source>
</evidence>